<dbReference type="InterPro" id="IPR007431">
    <property type="entry name" value="ACP_PD"/>
</dbReference>
<evidence type="ECO:0000313" key="5">
    <source>
        <dbReference type="Proteomes" id="UP000238762"/>
    </source>
</evidence>
<dbReference type="GO" id="GO:0008770">
    <property type="term" value="F:[acyl-carrier-protein] phosphodiesterase activity"/>
    <property type="evidence" value="ECO:0007669"/>
    <property type="project" value="InterPro"/>
</dbReference>
<keyword evidence="5" id="KW-1185">Reference proteome</keyword>
<evidence type="ECO:0000256" key="3">
    <source>
        <dbReference type="ARBA" id="ARBA00023098"/>
    </source>
</evidence>
<keyword evidence="1" id="KW-0444">Lipid biosynthesis</keyword>
<comment type="caution">
    <text evidence="4">The sequence shown here is derived from an EMBL/GenBank/DDBJ whole genome shotgun (WGS) entry which is preliminary data.</text>
</comment>
<dbReference type="OrthoDB" id="8442777at2"/>
<dbReference type="PANTHER" id="PTHR38764:SF1">
    <property type="entry name" value="ACYL CARRIER PROTEIN PHOSPHODIESTERASE"/>
    <property type="match status" value="1"/>
</dbReference>
<organism evidence="4 5">
    <name type="scientific">Merismopedia glauca CCAP 1448/3</name>
    <dbReference type="NCBI Taxonomy" id="1296344"/>
    <lineage>
        <taxon>Bacteria</taxon>
        <taxon>Bacillati</taxon>
        <taxon>Cyanobacteriota</taxon>
        <taxon>Cyanophyceae</taxon>
        <taxon>Synechococcales</taxon>
        <taxon>Merismopediaceae</taxon>
        <taxon>Merismopedia</taxon>
    </lineage>
</organism>
<dbReference type="PIRSF" id="PIRSF011489">
    <property type="entry name" value="DUF479"/>
    <property type="match status" value="1"/>
</dbReference>
<dbReference type="EMBL" id="PVWJ01000108">
    <property type="protein sequence ID" value="PSB01424.1"/>
    <property type="molecule type" value="Genomic_DNA"/>
</dbReference>
<proteinExistence type="predicted"/>
<evidence type="ECO:0000256" key="1">
    <source>
        <dbReference type="ARBA" id="ARBA00022516"/>
    </source>
</evidence>
<dbReference type="PANTHER" id="PTHR38764">
    <property type="entry name" value="ACYL CARRIER PROTEIN PHOSPHODIESTERASE"/>
    <property type="match status" value="1"/>
</dbReference>
<dbReference type="Proteomes" id="UP000238762">
    <property type="component" value="Unassembled WGS sequence"/>
</dbReference>
<evidence type="ECO:0000256" key="2">
    <source>
        <dbReference type="ARBA" id="ARBA00022801"/>
    </source>
</evidence>
<dbReference type="RefSeq" id="WP_106290105.1">
    <property type="nucleotide sequence ID" value="NZ_CAWNTC010000139.1"/>
</dbReference>
<name>A0A2T1BZP4_9CYAN</name>
<dbReference type="Pfam" id="PF04336">
    <property type="entry name" value="ACP_PD"/>
    <property type="match status" value="1"/>
</dbReference>
<gene>
    <name evidence="4" type="ORF">C7B64_18370</name>
</gene>
<reference evidence="4 5" key="2">
    <citation type="submission" date="2018-03" db="EMBL/GenBank/DDBJ databases">
        <title>The ancient ancestry and fast evolution of plastids.</title>
        <authorList>
            <person name="Moore K.R."/>
            <person name="Magnabosco C."/>
            <person name="Momper L."/>
            <person name="Gold D.A."/>
            <person name="Bosak T."/>
            <person name="Fournier G.P."/>
        </authorList>
    </citation>
    <scope>NUCLEOTIDE SEQUENCE [LARGE SCALE GENOMIC DNA]</scope>
    <source>
        <strain evidence="4 5">CCAP 1448/3</strain>
    </source>
</reference>
<protein>
    <submittedName>
        <fullName evidence="4">DUF479 domain-containing protein</fullName>
    </submittedName>
</protein>
<keyword evidence="2" id="KW-0378">Hydrolase</keyword>
<dbReference type="GO" id="GO:0006633">
    <property type="term" value="P:fatty acid biosynthetic process"/>
    <property type="evidence" value="ECO:0007669"/>
    <property type="project" value="InterPro"/>
</dbReference>
<sequence length="199" mass="22992">MNYLAHLFLSEPTPESMIGNFLGDFVKGSLESRYTEEIRRGIDLHRKVDIYTDSHPIFCASKRIIAPERRRFAGILIDVFYDHFLAKNWHKYSDISLVDFSQNFYQALQDCQNILPESVKLRLPQIIGCDVLRSYQEISGIDRALQSISARFKRVNNLADGLEDLESNYQQIGSDFAVLFPDAIDYVTSYRSQIDIIQL</sequence>
<keyword evidence="3" id="KW-0443">Lipid metabolism</keyword>
<reference evidence="4 5" key="1">
    <citation type="submission" date="2018-02" db="EMBL/GenBank/DDBJ databases">
        <authorList>
            <person name="Cohen D.B."/>
            <person name="Kent A.D."/>
        </authorList>
    </citation>
    <scope>NUCLEOTIDE SEQUENCE [LARGE SCALE GENOMIC DNA]</scope>
    <source>
        <strain evidence="4 5">CCAP 1448/3</strain>
    </source>
</reference>
<dbReference type="AlphaFoldDB" id="A0A2T1BZP4"/>
<evidence type="ECO:0000313" key="4">
    <source>
        <dbReference type="EMBL" id="PSB01424.1"/>
    </source>
</evidence>
<accession>A0A2T1BZP4</accession>